<accession>A0ABU5CV08</accession>
<protein>
    <submittedName>
        <fullName evidence="1">Efflux RND transporter permease subunit</fullName>
    </submittedName>
</protein>
<evidence type="ECO:0000313" key="2">
    <source>
        <dbReference type="Proteomes" id="UP001275315"/>
    </source>
</evidence>
<gene>
    <name evidence="1" type="ORF">RWD45_15075</name>
</gene>
<reference evidence="1 2" key="1">
    <citation type="submission" date="2023-10" db="EMBL/GenBank/DDBJ databases">
        <title>Virgibacillus soli CC-YMP-6 genome.</title>
        <authorList>
            <person name="Miliotis G."/>
            <person name="Sengupta P."/>
            <person name="Hameed A."/>
            <person name="Chuvochina M."/>
            <person name="Mcdonagh F."/>
            <person name="Simpson A.C."/>
            <person name="Singh N.K."/>
            <person name="Rekha P.D."/>
            <person name="Raman K."/>
            <person name="Hugenholtz P."/>
            <person name="Venkateswaran K."/>
        </authorList>
    </citation>
    <scope>NUCLEOTIDE SEQUENCE [LARGE SCALE GENOMIC DNA]</scope>
    <source>
        <strain evidence="1 2">CC-YMP-6</strain>
    </source>
</reference>
<dbReference type="PANTHER" id="PTHR32063">
    <property type="match status" value="1"/>
</dbReference>
<dbReference type="EMBL" id="JAWDIQ010000002">
    <property type="protein sequence ID" value="MDY0409649.1"/>
    <property type="molecule type" value="Genomic_DNA"/>
</dbReference>
<dbReference type="SUPFAM" id="SSF82693">
    <property type="entry name" value="Multidrug efflux transporter AcrB pore domain, PN1, PN2, PC1 and PC2 subdomains"/>
    <property type="match status" value="1"/>
</dbReference>
<dbReference type="Pfam" id="PF00873">
    <property type="entry name" value="ACR_tran"/>
    <property type="match status" value="1"/>
</dbReference>
<dbReference type="Proteomes" id="UP001275315">
    <property type="component" value="Unassembled WGS sequence"/>
</dbReference>
<comment type="caution">
    <text evidence="1">The sequence shown here is derived from an EMBL/GenBank/DDBJ whole genome shotgun (WGS) entry which is preliminary data.</text>
</comment>
<sequence>MLQFLLKRKKIIGLLVGFIFLLGTYATMKMDVELFPKIDFDQAIVMIDTDELPATDVEQLVTIPTEQMLTNVAGVKSYQSSSTTRGTSFTIEIDSGKGDEVTKELQSEVSSLAKQIPQVNDIFVMQVSTDNPYEFYMDITGGTMVEMSEFANQVVKKR</sequence>
<dbReference type="Gene3D" id="1.20.1640.10">
    <property type="entry name" value="Multidrug efflux transporter AcrB transmembrane domain"/>
    <property type="match status" value="1"/>
</dbReference>
<name>A0ABU5CV08_9BACI</name>
<evidence type="ECO:0000313" key="1">
    <source>
        <dbReference type="EMBL" id="MDY0409649.1"/>
    </source>
</evidence>
<dbReference type="PANTHER" id="PTHR32063:SF0">
    <property type="entry name" value="SWARMING MOTILITY PROTEIN SWRC"/>
    <property type="match status" value="1"/>
</dbReference>
<dbReference type="RefSeq" id="WP_320380439.1">
    <property type="nucleotide sequence ID" value="NZ_JAWDIQ010000002.1"/>
</dbReference>
<proteinExistence type="predicted"/>
<dbReference type="Gene3D" id="3.30.70.1320">
    <property type="entry name" value="Multidrug efflux transporter AcrB pore domain like"/>
    <property type="match status" value="1"/>
</dbReference>
<keyword evidence="2" id="KW-1185">Reference proteome</keyword>
<organism evidence="1 2">
    <name type="scientific">Paracerasibacillus soli</name>
    <dbReference type="NCBI Taxonomy" id="480284"/>
    <lineage>
        <taxon>Bacteria</taxon>
        <taxon>Bacillati</taxon>
        <taxon>Bacillota</taxon>
        <taxon>Bacilli</taxon>
        <taxon>Bacillales</taxon>
        <taxon>Bacillaceae</taxon>
        <taxon>Paracerasibacillus</taxon>
    </lineage>
</organism>
<dbReference type="InterPro" id="IPR001036">
    <property type="entry name" value="Acrflvin-R"/>
</dbReference>
<dbReference type="Gene3D" id="3.30.70.1430">
    <property type="entry name" value="Multidrug efflux transporter AcrB pore domain"/>
    <property type="match status" value="1"/>
</dbReference>